<dbReference type="AlphaFoldDB" id="A0AAI8G5K4"/>
<evidence type="ECO:0000313" key="1">
    <source>
        <dbReference type="EMBL" id="ALU27377.1"/>
    </source>
</evidence>
<accession>A0AAI8G5K4</accession>
<reference evidence="1 2" key="1">
    <citation type="journal article" date="2016" name="J. Zhejiang Univ. Sci. B">
        <title>Antibiotic resistance mechanisms of Myroides sp.</title>
        <authorList>
            <person name="Hu S."/>
            <person name="Yuan S."/>
            <person name="Qu H."/>
            <person name="Jiang T."/>
            <person name="Zhou Y."/>
            <person name="Wang M."/>
            <person name="Ming D."/>
        </authorList>
    </citation>
    <scope>NUCLEOTIDE SEQUENCE [LARGE SCALE GENOMIC DNA]</scope>
    <source>
        <strain evidence="1 2">PR63039</strain>
    </source>
</reference>
<evidence type="ECO:0008006" key="3">
    <source>
        <dbReference type="Google" id="ProtNLM"/>
    </source>
</evidence>
<dbReference type="RefSeq" id="WP_006265379.1">
    <property type="nucleotide sequence ID" value="NZ_CP013690.1"/>
</dbReference>
<organism evidence="1 2">
    <name type="scientific">Myroides odoratimimus</name>
    <dbReference type="NCBI Taxonomy" id="76832"/>
    <lineage>
        <taxon>Bacteria</taxon>
        <taxon>Pseudomonadati</taxon>
        <taxon>Bacteroidota</taxon>
        <taxon>Flavobacteriia</taxon>
        <taxon>Flavobacteriales</taxon>
        <taxon>Flavobacteriaceae</taxon>
        <taxon>Myroides</taxon>
    </lineage>
</organism>
<proteinExistence type="predicted"/>
<dbReference type="EMBL" id="CP013690">
    <property type="protein sequence ID" value="ALU27377.1"/>
    <property type="molecule type" value="Genomic_DNA"/>
</dbReference>
<dbReference type="Pfam" id="PF14903">
    <property type="entry name" value="WG_beta_rep"/>
    <property type="match status" value="1"/>
</dbReference>
<dbReference type="PANTHER" id="PTHR37841:SF1">
    <property type="entry name" value="DUF3298 DOMAIN-CONTAINING PROTEIN"/>
    <property type="match status" value="1"/>
</dbReference>
<gene>
    <name evidence="1" type="ORF">AS202_14955</name>
</gene>
<name>A0AAI8G5K4_9FLAO</name>
<dbReference type="InterPro" id="IPR032774">
    <property type="entry name" value="WG_beta_rep"/>
</dbReference>
<dbReference type="PANTHER" id="PTHR37841">
    <property type="entry name" value="GLR2918 PROTEIN"/>
    <property type="match status" value="1"/>
</dbReference>
<dbReference type="Proteomes" id="UP000069030">
    <property type="component" value="Chromosome"/>
</dbReference>
<evidence type="ECO:0000313" key="2">
    <source>
        <dbReference type="Proteomes" id="UP000069030"/>
    </source>
</evidence>
<sequence length="599" mass="68865">MRTYLITLIFLLINQLTLAQVDLEKYNSTTTNQEYIDLLTDDLTKLERFVNFFSKNSDELDTSIKAVPLKVNFNQLEYDAFIDEISKSDISFFDFMNADSVAIKLIKDPSVYASLEDIKVPVYLKKVYYHDGTIQNIEVKTNINTGFKAELGLAKAVNKVDIEIAFSTVSKIDSLVLPAKVNQKVTYRGVEIEVLEVSDRGILFKTSSDNLKLDEIQAILKDKRRVSSYSSQKSGTSPKDYDLFLKSIKKDITDILTFSDKNIGMEHSQFKNAISVKISSLEAKFASEFYKSGGASYHNHEFGAPLEKLIIYINSEAYERNITKTLINKTPKSRFITYKGDKTLIYTKNLKLVKEFSEPYYSINDYFFETDFQYFYLNDNLEMHPLTYYKVDNLVNNFIMVKEDDESPWELVDPTNKKIMKVDNYEMNSKYDFTLIESNASYYLLNNNTLVPQKIANVDKVSTADKGYFVVEKNNKFGFMNTEGKIVVPIQYDDVHAFDDMTDLLPSDLLFAVKQNEKWGFVDIHNKTVIPFMYDDVKGPFSYGIAPVYLNDALGLINLKNEKVSKFMDRNYFGSSNFGKRTMGLSDGTYNHKGEKEKK</sequence>
<protein>
    <recommendedName>
        <fullName evidence="3">WG repeat-containing protein</fullName>
    </recommendedName>
</protein>
<dbReference type="KEGG" id="mod:AS202_14955"/>